<dbReference type="EMBL" id="JADGJW010001893">
    <property type="protein sequence ID" value="KAJ3200490.1"/>
    <property type="molecule type" value="Genomic_DNA"/>
</dbReference>
<gene>
    <name evidence="3" type="ORF">HK099_002629</name>
</gene>
<protein>
    <recommendedName>
        <fullName evidence="2">DOMON domain-containing protein</fullName>
    </recommendedName>
</protein>
<feature type="domain" description="DOMON" evidence="2">
    <location>
        <begin position="1"/>
        <end position="83"/>
    </location>
</feature>
<reference evidence="3" key="1">
    <citation type="submission" date="2020-05" db="EMBL/GenBank/DDBJ databases">
        <title>Phylogenomic resolution of chytrid fungi.</title>
        <authorList>
            <person name="Stajich J.E."/>
            <person name="Amses K."/>
            <person name="Simmons R."/>
            <person name="Seto K."/>
            <person name="Myers J."/>
            <person name="Bonds A."/>
            <person name="Quandt C.A."/>
            <person name="Barry K."/>
            <person name="Liu P."/>
            <person name="Grigoriev I."/>
            <person name="Longcore J.E."/>
            <person name="James T.Y."/>
        </authorList>
    </citation>
    <scope>NUCLEOTIDE SEQUENCE</scope>
    <source>
        <strain evidence="3">JEL0476</strain>
    </source>
</reference>
<dbReference type="SUPFAM" id="SSF49344">
    <property type="entry name" value="CBD9-like"/>
    <property type="match status" value="1"/>
</dbReference>
<accession>A0AAD5XRX4</accession>
<feature type="transmembrane region" description="Helical" evidence="1">
    <location>
        <begin position="148"/>
        <end position="167"/>
    </location>
</feature>
<dbReference type="Gene3D" id="2.60.40.1210">
    <property type="entry name" value="Cellobiose dehydrogenase, cytochrome domain"/>
    <property type="match status" value="1"/>
</dbReference>
<sequence>MSSAEIYVGSKSDDGSAVLSKRFSSGYEEPTLVKEKFGVYLIKNNTGTFGDIFKITFLRPMQPRSSREIDLTLGKTSLIWAFHQDKIPSPLGEITIHTSKNSVIDCDLFSSSSFKKNDGKDNDGKVDSQKNKSPFMDNNSLIKLHGSMMFLGWCVFAPAGILVARFFKVIF</sequence>
<evidence type="ECO:0000313" key="3">
    <source>
        <dbReference type="EMBL" id="KAJ3200490.1"/>
    </source>
</evidence>
<keyword evidence="1" id="KW-0472">Membrane</keyword>
<dbReference type="Proteomes" id="UP001211065">
    <property type="component" value="Unassembled WGS sequence"/>
</dbReference>
<dbReference type="PROSITE" id="PS50836">
    <property type="entry name" value="DOMON"/>
    <property type="match status" value="1"/>
</dbReference>
<evidence type="ECO:0000259" key="2">
    <source>
        <dbReference type="PROSITE" id="PS50836"/>
    </source>
</evidence>
<evidence type="ECO:0000256" key="1">
    <source>
        <dbReference type="SAM" id="Phobius"/>
    </source>
</evidence>
<keyword evidence="1" id="KW-0812">Transmembrane</keyword>
<keyword evidence="1" id="KW-1133">Transmembrane helix</keyword>
<name>A0AAD5XRX4_9FUNG</name>
<dbReference type="InterPro" id="IPR005018">
    <property type="entry name" value="DOMON_domain"/>
</dbReference>
<proteinExistence type="predicted"/>
<organism evidence="3 4">
    <name type="scientific">Clydaea vesicula</name>
    <dbReference type="NCBI Taxonomy" id="447962"/>
    <lineage>
        <taxon>Eukaryota</taxon>
        <taxon>Fungi</taxon>
        <taxon>Fungi incertae sedis</taxon>
        <taxon>Chytridiomycota</taxon>
        <taxon>Chytridiomycota incertae sedis</taxon>
        <taxon>Chytridiomycetes</taxon>
        <taxon>Lobulomycetales</taxon>
        <taxon>Lobulomycetaceae</taxon>
        <taxon>Clydaea</taxon>
    </lineage>
</organism>
<dbReference type="AlphaFoldDB" id="A0AAD5XRX4"/>
<comment type="caution">
    <text evidence="3">The sequence shown here is derived from an EMBL/GenBank/DDBJ whole genome shotgun (WGS) entry which is preliminary data.</text>
</comment>
<keyword evidence="4" id="KW-1185">Reference proteome</keyword>
<evidence type="ECO:0000313" key="4">
    <source>
        <dbReference type="Proteomes" id="UP001211065"/>
    </source>
</evidence>